<dbReference type="Gene3D" id="1.25.40.10">
    <property type="entry name" value="Tetratricopeptide repeat domain"/>
    <property type="match status" value="1"/>
</dbReference>
<dbReference type="SMART" id="SM00317">
    <property type="entry name" value="SET"/>
    <property type="match status" value="1"/>
</dbReference>
<comment type="caution">
    <text evidence="2">The sequence shown here is derived from an EMBL/GenBank/DDBJ whole genome shotgun (WGS) entry which is preliminary data.</text>
</comment>
<dbReference type="InterPro" id="IPR011990">
    <property type="entry name" value="TPR-like_helical_dom_sf"/>
</dbReference>
<dbReference type="Gene3D" id="2.170.270.10">
    <property type="entry name" value="SET domain"/>
    <property type="match status" value="1"/>
</dbReference>
<dbReference type="InterPro" id="IPR046341">
    <property type="entry name" value="SET_dom_sf"/>
</dbReference>
<dbReference type="PROSITE" id="PS50280">
    <property type="entry name" value="SET"/>
    <property type="match status" value="1"/>
</dbReference>
<evidence type="ECO:0000313" key="3">
    <source>
        <dbReference type="Proteomes" id="UP001642484"/>
    </source>
</evidence>
<dbReference type="Pfam" id="PF00856">
    <property type="entry name" value="SET"/>
    <property type="match status" value="1"/>
</dbReference>
<name>A0ABP0RP95_9DINO</name>
<organism evidence="2 3">
    <name type="scientific">Durusdinium trenchii</name>
    <dbReference type="NCBI Taxonomy" id="1381693"/>
    <lineage>
        <taxon>Eukaryota</taxon>
        <taxon>Sar</taxon>
        <taxon>Alveolata</taxon>
        <taxon>Dinophyceae</taxon>
        <taxon>Suessiales</taxon>
        <taxon>Symbiodiniaceae</taxon>
        <taxon>Durusdinium</taxon>
    </lineage>
</organism>
<reference evidence="2 3" key="1">
    <citation type="submission" date="2024-02" db="EMBL/GenBank/DDBJ databases">
        <authorList>
            <person name="Chen Y."/>
            <person name="Shah S."/>
            <person name="Dougan E. K."/>
            <person name="Thang M."/>
            <person name="Chan C."/>
        </authorList>
    </citation>
    <scope>NUCLEOTIDE SEQUENCE [LARGE SCALE GENOMIC DNA]</scope>
</reference>
<dbReference type="PANTHER" id="PTHR12197">
    <property type="entry name" value="HISTONE-LYSINE N-METHYLTRANSFERASE SMYD"/>
    <property type="match status" value="1"/>
</dbReference>
<feature type="domain" description="SET" evidence="1">
    <location>
        <begin position="19"/>
        <end position="178"/>
    </location>
</feature>
<dbReference type="SUPFAM" id="SSF82199">
    <property type="entry name" value="SET domain"/>
    <property type="match status" value="1"/>
</dbReference>
<dbReference type="Proteomes" id="UP001642484">
    <property type="component" value="Unassembled WGS sequence"/>
</dbReference>
<dbReference type="EMBL" id="CAXAMN010026361">
    <property type="protein sequence ID" value="CAK9102451.1"/>
    <property type="molecule type" value="Genomic_DNA"/>
</dbReference>
<protein>
    <recommendedName>
        <fullName evidence="1">SET domain-containing protein</fullName>
    </recommendedName>
</protein>
<sequence>MRAMAAGLTPSEPKTFVSDKLVVYDEGGERGRGYFASRSISPGEVLLREEPHIFDAEEDDFSALATLHVLAAAEEGFELRTSGEDSLDEEAFRWLAGVPGCSKAKPVLRLAAAQNNGFETSIPDGVEVEATLLFKRLSIFNHSCWPNCAVYRQRSSGLSHVLATGSIEKGAELTIHYSDELILLPKELRRTFLTGRFGFFCECDRCQEPFQMHGAGEALEAAFAHLAEDQNFKVQAEAAKVEALLQERVEGPQEDVRADNMKRAHAGLCKMRRDNGQPSGFVYKDFNRWEDALAAVEAAMPHLSAFAGPTHWARHHARGLQTLALEELQKDSRAYFVLAEHAAAAWKIMPRYCDALRLLQQRLQKAAVLSAVLLSLRSEIGCLMVSKIAGKPAKRFRLVVRSVEVKERESSGQW</sequence>
<proteinExistence type="predicted"/>
<evidence type="ECO:0000313" key="2">
    <source>
        <dbReference type="EMBL" id="CAK9102451.1"/>
    </source>
</evidence>
<evidence type="ECO:0000259" key="1">
    <source>
        <dbReference type="PROSITE" id="PS50280"/>
    </source>
</evidence>
<dbReference type="InterPro" id="IPR050869">
    <property type="entry name" value="H3K4_H4K5_MeTrfase"/>
</dbReference>
<dbReference type="CDD" id="cd20071">
    <property type="entry name" value="SET_SMYD"/>
    <property type="match status" value="1"/>
</dbReference>
<accession>A0ABP0RP95</accession>
<keyword evidence="3" id="KW-1185">Reference proteome</keyword>
<gene>
    <name evidence="2" type="ORF">CCMP2556_LOCUS48213</name>
</gene>
<dbReference type="InterPro" id="IPR001214">
    <property type="entry name" value="SET_dom"/>
</dbReference>